<keyword evidence="1" id="KW-0472">Membrane</keyword>
<evidence type="ECO:0000256" key="1">
    <source>
        <dbReference type="SAM" id="Phobius"/>
    </source>
</evidence>
<gene>
    <name evidence="2" type="ORF">B5K06_12345</name>
</gene>
<organism evidence="2 3">
    <name type="scientific">Rhizobium grahamii</name>
    <dbReference type="NCBI Taxonomy" id="1120045"/>
    <lineage>
        <taxon>Bacteria</taxon>
        <taxon>Pseudomonadati</taxon>
        <taxon>Pseudomonadota</taxon>
        <taxon>Alphaproteobacteria</taxon>
        <taxon>Hyphomicrobiales</taxon>
        <taxon>Rhizobiaceae</taxon>
        <taxon>Rhizobium/Agrobacterium group</taxon>
        <taxon>Rhizobium</taxon>
    </lineage>
</organism>
<evidence type="ECO:0000313" key="2">
    <source>
        <dbReference type="EMBL" id="RDJ11097.1"/>
    </source>
</evidence>
<evidence type="ECO:0008006" key="4">
    <source>
        <dbReference type="Google" id="ProtNLM"/>
    </source>
</evidence>
<dbReference type="AlphaFoldDB" id="A0A370KP56"/>
<dbReference type="EMBL" id="NAAC01000015">
    <property type="protein sequence ID" value="RDJ11097.1"/>
    <property type="molecule type" value="Genomic_DNA"/>
</dbReference>
<accession>A0A370KP56</accession>
<keyword evidence="1" id="KW-0812">Transmembrane</keyword>
<sequence length="110" mass="11762">MAMISCPECQNSVSDSAFKCPKCGVQLRKLKRGFMGKLFKWSFIAFNILMAFWLFAGMNAATKGIENLNGAEQAGAAIGTGIGAALVLVIWVIGAIILGLFVMFTRPKAA</sequence>
<keyword evidence="1" id="KW-1133">Transmembrane helix</keyword>
<evidence type="ECO:0000313" key="3">
    <source>
        <dbReference type="Proteomes" id="UP000254939"/>
    </source>
</evidence>
<dbReference type="Proteomes" id="UP000254939">
    <property type="component" value="Unassembled WGS sequence"/>
</dbReference>
<dbReference type="RefSeq" id="WP_114713126.1">
    <property type="nucleotide sequence ID" value="NZ_KZ857259.1"/>
</dbReference>
<feature type="transmembrane region" description="Helical" evidence="1">
    <location>
        <begin position="76"/>
        <end position="104"/>
    </location>
</feature>
<reference evidence="2 3" key="1">
    <citation type="submission" date="2017-03" db="EMBL/GenBank/DDBJ databases">
        <title>Genome analysis of Rhizobial strains effectives or ineffectives for nitrogen fixation isolated from bean seeds.</title>
        <authorList>
            <person name="Peralta H."/>
            <person name="Aguilar-Vera A."/>
            <person name="Mora Y."/>
            <person name="Vargas-Lagunas C."/>
            <person name="Girard L."/>
            <person name="Mora J."/>
        </authorList>
    </citation>
    <scope>NUCLEOTIDE SEQUENCE [LARGE SCALE GENOMIC DNA]</scope>
    <source>
        <strain evidence="2 3">CCGM3</strain>
    </source>
</reference>
<proteinExistence type="predicted"/>
<feature type="transmembrane region" description="Helical" evidence="1">
    <location>
        <begin position="38"/>
        <end position="56"/>
    </location>
</feature>
<protein>
    <recommendedName>
        <fullName evidence="4">Zinc ribbon domain-containing protein</fullName>
    </recommendedName>
</protein>
<comment type="caution">
    <text evidence="2">The sequence shown here is derived from an EMBL/GenBank/DDBJ whole genome shotgun (WGS) entry which is preliminary data.</text>
</comment>
<dbReference type="OrthoDB" id="8685152at2"/>
<name>A0A370KP56_9HYPH</name>